<dbReference type="AlphaFoldDB" id="A0A1E7KNU3"/>
<organism evidence="2 3">
    <name type="scientific">Streptomyces oceani</name>
    <dbReference type="NCBI Taxonomy" id="1075402"/>
    <lineage>
        <taxon>Bacteria</taxon>
        <taxon>Bacillati</taxon>
        <taxon>Actinomycetota</taxon>
        <taxon>Actinomycetes</taxon>
        <taxon>Kitasatosporales</taxon>
        <taxon>Streptomycetaceae</taxon>
        <taxon>Streptomyces</taxon>
    </lineage>
</organism>
<sequence length="260" mass="28711">MAPLSPDDLWLQGSVLGPFSADIVGYLGLARATGGPVLDLGSGAGRLTVPFARHGFSVEAVDRDAPSLAQLRSWAARFGPRVNRLVTTTKADLTELRLSGCYRLAVLAGAMVATIPPEARRGVFREIASCLGRSGTLALDFTVHEASELRDHPRRESTFHVPRFDEVTERVRYRQEFFPSDVRELVTYDCERSAQGHAHRVRLTTEKWIVEPARLHEDLRAAGLRVVVTNRHRLDRRTRSVLLVCAPLDSEPPPAGPHAP</sequence>
<name>A0A1E7KNU3_9ACTN</name>
<evidence type="ECO:0000313" key="3">
    <source>
        <dbReference type="Proteomes" id="UP000176101"/>
    </source>
</evidence>
<dbReference type="GO" id="GO:0008168">
    <property type="term" value="F:methyltransferase activity"/>
    <property type="evidence" value="ECO:0007669"/>
    <property type="project" value="UniProtKB-ARBA"/>
</dbReference>
<dbReference type="Proteomes" id="UP000176101">
    <property type="component" value="Unassembled WGS sequence"/>
</dbReference>
<feature type="domain" description="Methyltransferase" evidence="1">
    <location>
        <begin position="37"/>
        <end position="135"/>
    </location>
</feature>
<keyword evidence="3" id="KW-1185">Reference proteome</keyword>
<dbReference type="InterPro" id="IPR041698">
    <property type="entry name" value="Methyltransf_25"/>
</dbReference>
<dbReference type="PATRIC" id="fig|1075402.3.peg.3920"/>
<comment type="caution">
    <text evidence="2">The sequence shown here is derived from an EMBL/GenBank/DDBJ whole genome shotgun (WGS) entry which is preliminary data.</text>
</comment>
<evidence type="ECO:0000313" key="2">
    <source>
        <dbReference type="EMBL" id="OEV05577.1"/>
    </source>
</evidence>
<proteinExistence type="predicted"/>
<dbReference type="CDD" id="cd02440">
    <property type="entry name" value="AdoMet_MTases"/>
    <property type="match status" value="1"/>
</dbReference>
<dbReference type="Gene3D" id="3.40.50.150">
    <property type="entry name" value="Vaccinia Virus protein VP39"/>
    <property type="match status" value="1"/>
</dbReference>
<reference evidence="2 3" key="1">
    <citation type="journal article" date="2016" name="Front. Microbiol.">
        <title>Comparative Genomics Analysis of Streptomyces Species Reveals Their Adaptation to the Marine Environment and Their Diversity at the Genomic Level.</title>
        <authorList>
            <person name="Tian X."/>
            <person name="Zhang Z."/>
            <person name="Yang T."/>
            <person name="Chen M."/>
            <person name="Li J."/>
            <person name="Chen F."/>
            <person name="Yang J."/>
            <person name="Li W."/>
            <person name="Zhang B."/>
            <person name="Zhang Z."/>
            <person name="Wu J."/>
            <person name="Zhang C."/>
            <person name="Long L."/>
            <person name="Xiao J."/>
        </authorList>
    </citation>
    <scope>NUCLEOTIDE SEQUENCE [LARGE SCALE GENOMIC DNA]</scope>
    <source>
        <strain evidence="2 3">SCSIO 02100</strain>
    </source>
</reference>
<dbReference type="STRING" id="1075402.AN216_02645"/>
<accession>A0A1E7KNU3</accession>
<dbReference type="SUPFAM" id="SSF53335">
    <property type="entry name" value="S-adenosyl-L-methionine-dependent methyltransferases"/>
    <property type="match status" value="1"/>
</dbReference>
<dbReference type="EMBL" id="LJGU01000095">
    <property type="protein sequence ID" value="OEV05577.1"/>
    <property type="molecule type" value="Genomic_DNA"/>
</dbReference>
<dbReference type="RefSeq" id="WP_070194934.1">
    <property type="nucleotide sequence ID" value="NZ_LJGU01000095.1"/>
</dbReference>
<dbReference type="Pfam" id="PF13649">
    <property type="entry name" value="Methyltransf_25"/>
    <property type="match status" value="1"/>
</dbReference>
<gene>
    <name evidence="2" type="ORF">AN216_02645</name>
</gene>
<evidence type="ECO:0000259" key="1">
    <source>
        <dbReference type="Pfam" id="PF13649"/>
    </source>
</evidence>
<protein>
    <recommendedName>
        <fullName evidence="1">Methyltransferase domain-containing protein</fullName>
    </recommendedName>
</protein>
<dbReference type="InterPro" id="IPR029063">
    <property type="entry name" value="SAM-dependent_MTases_sf"/>
</dbReference>